<gene>
    <name evidence="3" type="ORF">Cch02nite_83470</name>
</gene>
<proteinExistence type="predicted"/>
<feature type="transmembrane region" description="Helical" evidence="2">
    <location>
        <begin position="107"/>
        <end position="128"/>
    </location>
</feature>
<comment type="caution">
    <text evidence="3">The sequence shown here is derived from an EMBL/GenBank/DDBJ whole genome shotgun (WGS) entry which is preliminary data.</text>
</comment>
<name>A0A8J3NWH6_9ACTN</name>
<dbReference type="EMBL" id="BONG01000155">
    <property type="protein sequence ID" value="GIF94903.1"/>
    <property type="molecule type" value="Genomic_DNA"/>
</dbReference>
<feature type="transmembrane region" description="Helical" evidence="2">
    <location>
        <begin position="51"/>
        <end position="70"/>
    </location>
</feature>
<evidence type="ECO:0000313" key="3">
    <source>
        <dbReference type="EMBL" id="GIF94903.1"/>
    </source>
</evidence>
<feature type="region of interest" description="Disordered" evidence="1">
    <location>
        <begin position="138"/>
        <end position="182"/>
    </location>
</feature>
<sequence>MATNTKAQQTWYESAVLVLILLAVGVAAGGASFTHVHDWTMRNSPASTGDWFGWANAVITELVPIAALLVMRRRRAAGQPVLYPVCLLGGALVLSVTAQLAVAKPGFSGGLVSVIPALAFAALAKLILGKGPAAEVAGEPAPAAVRDVRPRPVPVPDVRPRPQDVPVPSPTPLHVPDERPRPVPVAPAPAAPALAVEDRREHVPAMPVEVVRAVVPAPVEAIAAPSRSWPTAPLPAGVLDTARDAAARFAAEHGRQIRRDELQKILRVSNSTTGDVMAALGLTTPRTPVTAVNGTAAPGLL</sequence>
<keyword evidence="2" id="KW-0812">Transmembrane</keyword>
<protein>
    <recommendedName>
        <fullName evidence="5">DUF2637 domain-containing protein</fullName>
    </recommendedName>
</protein>
<evidence type="ECO:0000256" key="2">
    <source>
        <dbReference type="SAM" id="Phobius"/>
    </source>
</evidence>
<keyword evidence="2" id="KW-0472">Membrane</keyword>
<evidence type="ECO:0000313" key="4">
    <source>
        <dbReference type="Proteomes" id="UP000619293"/>
    </source>
</evidence>
<feature type="transmembrane region" description="Helical" evidence="2">
    <location>
        <begin position="12"/>
        <end position="31"/>
    </location>
</feature>
<evidence type="ECO:0008006" key="5">
    <source>
        <dbReference type="Google" id="ProtNLM"/>
    </source>
</evidence>
<accession>A0A8J3NWH6</accession>
<dbReference type="RefSeq" id="WP_191844575.1">
    <property type="nucleotide sequence ID" value="NZ_BAAALB010000066.1"/>
</dbReference>
<reference evidence="3 4" key="1">
    <citation type="submission" date="2021-01" db="EMBL/GenBank/DDBJ databases">
        <title>Whole genome shotgun sequence of Catellatospora chokoriensis NBRC 107358.</title>
        <authorList>
            <person name="Komaki H."/>
            <person name="Tamura T."/>
        </authorList>
    </citation>
    <scope>NUCLEOTIDE SEQUENCE [LARGE SCALE GENOMIC DNA]</scope>
    <source>
        <strain evidence="3 4">NBRC 107358</strain>
    </source>
</reference>
<dbReference type="Proteomes" id="UP000619293">
    <property type="component" value="Unassembled WGS sequence"/>
</dbReference>
<evidence type="ECO:0000256" key="1">
    <source>
        <dbReference type="SAM" id="MobiDB-lite"/>
    </source>
</evidence>
<feature type="compositionally biased region" description="Pro residues" evidence="1">
    <location>
        <begin position="151"/>
        <end position="173"/>
    </location>
</feature>
<feature type="transmembrane region" description="Helical" evidence="2">
    <location>
        <begin position="82"/>
        <end position="101"/>
    </location>
</feature>
<keyword evidence="2" id="KW-1133">Transmembrane helix</keyword>
<dbReference type="AlphaFoldDB" id="A0A8J3NWH6"/>
<keyword evidence="4" id="KW-1185">Reference proteome</keyword>
<organism evidence="3 4">
    <name type="scientific">Catellatospora chokoriensis</name>
    <dbReference type="NCBI Taxonomy" id="310353"/>
    <lineage>
        <taxon>Bacteria</taxon>
        <taxon>Bacillati</taxon>
        <taxon>Actinomycetota</taxon>
        <taxon>Actinomycetes</taxon>
        <taxon>Micromonosporales</taxon>
        <taxon>Micromonosporaceae</taxon>
        <taxon>Catellatospora</taxon>
    </lineage>
</organism>